<comment type="similarity">
    <text evidence="1 7">Belongs to the endoribonuclease YbeY family.</text>
</comment>
<evidence type="ECO:0000313" key="9">
    <source>
        <dbReference type="Proteomes" id="UP000293162"/>
    </source>
</evidence>
<dbReference type="Gene3D" id="3.40.390.30">
    <property type="entry name" value="Metalloproteases ('zincins'), catalytic domain"/>
    <property type="match status" value="1"/>
</dbReference>
<feature type="binding site" evidence="7">
    <location>
        <position position="117"/>
    </location>
    <ligand>
        <name>Zn(2+)</name>
        <dbReference type="ChEBI" id="CHEBI:29105"/>
        <note>catalytic</note>
    </ligand>
</feature>
<organism evidence="8 9">
    <name type="scientific">Emticicia agri</name>
    <dbReference type="NCBI Taxonomy" id="2492393"/>
    <lineage>
        <taxon>Bacteria</taxon>
        <taxon>Pseudomonadati</taxon>
        <taxon>Bacteroidota</taxon>
        <taxon>Cytophagia</taxon>
        <taxon>Cytophagales</taxon>
        <taxon>Leadbetterellaceae</taxon>
        <taxon>Emticicia</taxon>
    </lineage>
</organism>
<evidence type="ECO:0000256" key="6">
    <source>
        <dbReference type="ARBA" id="ARBA00022833"/>
    </source>
</evidence>
<comment type="function">
    <text evidence="7">Single strand-specific metallo-endoribonuclease involved in late-stage 70S ribosome quality control and in maturation of the 3' terminus of the 16S rRNA.</text>
</comment>
<name>A0A4Q5M1K8_9BACT</name>
<dbReference type="GO" id="GO:0004521">
    <property type="term" value="F:RNA endonuclease activity"/>
    <property type="evidence" value="ECO:0007669"/>
    <property type="project" value="UniProtKB-UniRule"/>
</dbReference>
<keyword evidence="3 7" id="KW-0479">Metal-binding</keyword>
<dbReference type="GO" id="GO:0006364">
    <property type="term" value="P:rRNA processing"/>
    <property type="evidence" value="ECO:0007669"/>
    <property type="project" value="UniProtKB-UniRule"/>
</dbReference>
<dbReference type="OrthoDB" id="9811984at2"/>
<comment type="subcellular location">
    <subcellularLocation>
        <location evidence="7">Cytoplasm</location>
    </subcellularLocation>
</comment>
<dbReference type="AlphaFoldDB" id="A0A4Q5M1K8"/>
<dbReference type="InterPro" id="IPR002036">
    <property type="entry name" value="YbeY"/>
</dbReference>
<keyword evidence="4 7" id="KW-0255">Endonuclease</keyword>
<dbReference type="GO" id="GO:0008270">
    <property type="term" value="F:zinc ion binding"/>
    <property type="evidence" value="ECO:0007669"/>
    <property type="project" value="UniProtKB-UniRule"/>
</dbReference>
<accession>A0A4Q5M1K8</accession>
<evidence type="ECO:0000313" key="8">
    <source>
        <dbReference type="EMBL" id="RYU96092.1"/>
    </source>
</evidence>
<dbReference type="HAMAP" id="MF_00009">
    <property type="entry name" value="Endoribonucl_YbeY"/>
    <property type="match status" value="1"/>
</dbReference>
<dbReference type="Pfam" id="PF02130">
    <property type="entry name" value="YbeY"/>
    <property type="match status" value="1"/>
</dbReference>
<dbReference type="GO" id="GO:0004222">
    <property type="term" value="F:metalloendopeptidase activity"/>
    <property type="evidence" value="ECO:0007669"/>
    <property type="project" value="InterPro"/>
</dbReference>
<dbReference type="PANTHER" id="PTHR46986">
    <property type="entry name" value="ENDORIBONUCLEASE YBEY, CHLOROPLASTIC"/>
    <property type="match status" value="1"/>
</dbReference>
<keyword evidence="5 7" id="KW-0378">Hydrolase</keyword>
<evidence type="ECO:0000256" key="3">
    <source>
        <dbReference type="ARBA" id="ARBA00022723"/>
    </source>
</evidence>
<evidence type="ECO:0000256" key="4">
    <source>
        <dbReference type="ARBA" id="ARBA00022759"/>
    </source>
</evidence>
<reference evidence="8 9" key="1">
    <citation type="submission" date="2019-02" db="EMBL/GenBank/DDBJ databases">
        <title>Bacterial novel species Emticicia sp. 17J42-9 isolated from soil.</title>
        <authorList>
            <person name="Jung H.-Y."/>
        </authorList>
    </citation>
    <scope>NUCLEOTIDE SEQUENCE [LARGE SCALE GENOMIC DNA]</scope>
    <source>
        <strain evidence="8 9">17J42-9</strain>
    </source>
</reference>
<sequence>MISFHSEDIAIKIQQKLKLKNWLKNVIAHEGFSLGEVNYIFCSDDYLLKINIEYLDHDYLTDIITFDNSEEEKLIEGDIFISIDRVADNARTFEVSFEHELKRVLVHGILHLCGYFDKTDEQEKLMRFKENHYIALFN</sequence>
<dbReference type="NCBIfam" id="TIGR00043">
    <property type="entry name" value="rRNA maturation RNase YbeY"/>
    <property type="match status" value="1"/>
</dbReference>
<evidence type="ECO:0000256" key="5">
    <source>
        <dbReference type="ARBA" id="ARBA00022801"/>
    </source>
</evidence>
<keyword evidence="6 7" id="KW-0862">Zinc</keyword>
<dbReference type="EC" id="3.1.-.-" evidence="7"/>
<gene>
    <name evidence="7 8" type="primary">ybeY</name>
    <name evidence="8" type="ORF">EWM59_07735</name>
</gene>
<dbReference type="PANTHER" id="PTHR46986:SF1">
    <property type="entry name" value="ENDORIBONUCLEASE YBEY, CHLOROPLASTIC"/>
    <property type="match status" value="1"/>
</dbReference>
<feature type="binding site" evidence="7">
    <location>
        <position position="111"/>
    </location>
    <ligand>
        <name>Zn(2+)</name>
        <dbReference type="ChEBI" id="CHEBI:29105"/>
        <note>catalytic</note>
    </ligand>
</feature>
<dbReference type="GO" id="GO:0005737">
    <property type="term" value="C:cytoplasm"/>
    <property type="evidence" value="ECO:0007669"/>
    <property type="project" value="UniProtKB-SubCell"/>
</dbReference>
<keyword evidence="2 7" id="KW-0540">Nuclease</keyword>
<dbReference type="RefSeq" id="WP_130020382.1">
    <property type="nucleotide sequence ID" value="NZ_SEWF01000009.1"/>
</dbReference>
<keyword evidence="7" id="KW-0963">Cytoplasm</keyword>
<evidence type="ECO:0000256" key="1">
    <source>
        <dbReference type="ARBA" id="ARBA00010875"/>
    </source>
</evidence>
<dbReference type="SUPFAM" id="SSF55486">
    <property type="entry name" value="Metalloproteases ('zincins'), catalytic domain"/>
    <property type="match status" value="1"/>
</dbReference>
<evidence type="ECO:0000256" key="2">
    <source>
        <dbReference type="ARBA" id="ARBA00022722"/>
    </source>
</evidence>
<protein>
    <recommendedName>
        <fullName evidence="7">Endoribonuclease YbeY</fullName>
        <ecNumber evidence="7">3.1.-.-</ecNumber>
    </recommendedName>
</protein>
<feature type="binding site" evidence="7">
    <location>
        <position position="107"/>
    </location>
    <ligand>
        <name>Zn(2+)</name>
        <dbReference type="ChEBI" id="CHEBI:29105"/>
        <note>catalytic</note>
    </ligand>
</feature>
<keyword evidence="9" id="KW-1185">Reference proteome</keyword>
<comment type="cofactor">
    <cofactor evidence="7">
        <name>Zn(2+)</name>
        <dbReference type="ChEBI" id="CHEBI:29105"/>
    </cofactor>
    <text evidence="7">Binds 1 zinc ion.</text>
</comment>
<keyword evidence="7" id="KW-0698">rRNA processing</keyword>
<keyword evidence="7" id="KW-0690">Ribosome biogenesis</keyword>
<dbReference type="EMBL" id="SEWF01000009">
    <property type="protein sequence ID" value="RYU96092.1"/>
    <property type="molecule type" value="Genomic_DNA"/>
</dbReference>
<dbReference type="Proteomes" id="UP000293162">
    <property type="component" value="Unassembled WGS sequence"/>
</dbReference>
<comment type="caution">
    <text evidence="8">The sequence shown here is derived from an EMBL/GenBank/DDBJ whole genome shotgun (WGS) entry which is preliminary data.</text>
</comment>
<evidence type="ECO:0000256" key="7">
    <source>
        <dbReference type="HAMAP-Rule" id="MF_00009"/>
    </source>
</evidence>
<proteinExistence type="inferred from homology"/>
<dbReference type="InterPro" id="IPR023091">
    <property type="entry name" value="MetalPrtase_cat_dom_sf_prd"/>
</dbReference>